<dbReference type="PANTHER" id="PTHR47992">
    <property type="entry name" value="PROTEIN PHOSPHATASE"/>
    <property type="match status" value="1"/>
</dbReference>
<evidence type="ECO:0000256" key="2">
    <source>
        <dbReference type="SAM" id="Phobius"/>
    </source>
</evidence>
<dbReference type="SUPFAM" id="SSF81606">
    <property type="entry name" value="PP2C-like"/>
    <property type="match status" value="1"/>
</dbReference>
<dbReference type="InterPro" id="IPR036457">
    <property type="entry name" value="PPM-type-like_dom_sf"/>
</dbReference>
<reference evidence="4 5" key="1">
    <citation type="submission" date="2019-02" db="EMBL/GenBank/DDBJ databases">
        <title>Isolation and identification of novel species under the genus Muribaculum.</title>
        <authorList>
            <person name="Miyake S."/>
            <person name="Ding Y."/>
            <person name="Low A."/>
            <person name="Soh M."/>
            <person name="Seedorf H."/>
        </authorList>
    </citation>
    <scope>NUCLEOTIDE SEQUENCE [LARGE SCALE GENOMIC DNA]</scope>
    <source>
        <strain evidence="4 5">TLL-A4</strain>
    </source>
</reference>
<dbReference type="GO" id="GO:0004722">
    <property type="term" value="F:protein serine/threonine phosphatase activity"/>
    <property type="evidence" value="ECO:0007669"/>
    <property type="project" value="InterPro"/>
</dbReference>
<dbReference type="Gene3D" id="1.20.120.810">
    <property type="entry name" value="Vinculin, Vh2 four-helix bundle"/>
    <property type="match status" value="1"/>
</dbReference>
<feature type="coiled-coil region" evidence="1">
    <location>
        <begin position="323"/>
        <end position="379"/>
    </location>
</feature>
<dbReference type="KEGG" id="mgod:E7746_00895"/>
<evidence type="ECO:0000313" key="4">
    <source>
        <dbReference type="EMBL" id="QCD34539.1"/>
    </source>
</evidence>
<keyword evidence="5" id="KW-1185">Reference proteome</keyword>
<gene>
    <name evidence="4" type="ORF">E7746_00895</name>
</gene>
<dbReference type="EMBL" id="CP039393">
    <property type="protein sequence ID" value="QCD34539.1"/>
    <property type="molecule type" value="Genomic_DNA"/>
</dbReference>
<feature type="domain" description="PPM-type phosphatase" evidence="3">
    <location>
        <begin position="10"/>
        <end position="251"/>
    </location>
</feature>
<keyword evidence="2" id="KW-0472">Membrane</keyword>
<dbReference type="RefSeq" id="WP_136409547.1">
    <property type="nucleotide sequence ID" value="NZ_CANQMU010000005.1"/>
</dbReference>
<dbReference type="Gene3D" id="3.60.40.10">
    <property type="entry name" value="PPM-type phosphatase domain"/>
    <property type="match status" value="1"/>
</dbReference>
<dbReference type="InterPro" id="IPR001932">
    <property type="entry name" value="PPM-type_phosphatase-like_dom"/>
</dbReference>
<keyword evidence="2" id="KW-0812">Transmembrane</keyword>
<evidence type="ECO:0000259" key="3">
    <source>
        <dbReference type="PROSITE" id="PS51746"/>
    </source>
</evidence>
<dbReference type="SMART" id="SM00331">
    <property type="entry name" value="PP2C_SIG"/>
    <property type="match status" value="1"/>
</dbReference>
<dbReference type="InterPro" id="IPR015655">
    <property type="entry name" value="PP2C"/>
</dbReference>
<accession>A0A4P7VPA0</accession>
<dbReference type="Proteomes" id="UP000297031">
    <property type="component" value="Chromosome"/>
</dbReference>
<dbReference type="SMART" id="SM00332">
    <property type="entry name" value="PP2Cc"/>
    <property type="match status" value="1"/>
</dbReference>
<evidence type="ECO:0000313" key="5">
    <source>
        <dbReference type="Proteomes" id="UP000297031"/>
    </source>
</evidence>
<keyword evidence="2" id="KW-1133">Transmembrane helix</keyword>
<feature type="transmembrane region" description="Helical" evidence="2">
    <location>
        <begin position="268"/>
        <end position="287"/>
    </location>
</feature>
<keyword evidence="1" id="KW-0175">Coiled coil</keyword>
<sequence length="455" mass="49753">MVQFNTKYPAEGYAESRIGGRSENQDTCAYVDTPLGLLVLVCDGMGGGPGGKTASMLAAKTISDTLLATKPDDDRELMILKAVKAAHKALFDAVEANPQLKGMGTTVTLLLLNEQSAMVAHVGDSRIYQFRNGHRVFRTTDHSMVMDMVKLKRINEEQARVHPQSNVITRALGHGESPVPDIEELPYLKGDRFVLCTDGIWGAMPEKELIKIIGGVSNPAGAVEEAVVKIDDIGASEGGHHDNLTIAIVNTTSNSILKIPMSPTVKKLLIALAAIAAVSVILNIVLLTRGSGKDKEKQETPVTVTAPAQIEQATIDSIIEVRMRELEAKNREQLDQIDKMLKDKKVEEATKSIGNSLENLKVLEKLDQLIAQLNKLMEMKAGKDKKAEINKTINQVKELTPQLEALKVPQADINYVVTELGKEICTRNPSEKGVKGQYTLITKRMRQIQSAIRTH</sequence>
<dbReference type="CDD" id="cd00143">
    <property type="entry name" value="PP2Cc"/>
    <property type="match status" value="1"/>
</dbReference>
<evidence type="ECO:0000256" key="1">
    <source>
        <dbReference type="SAM" id="Coils"/>
    </source>
</evidence>
<name>A0A4P7VPA0_9BACT</name>
<dbReference type="Pfam" id="PF13672">
    <property type="entry name" value="PP2C_2"/>
    <property type="match status" value="1"/>
</dbReference>
<proteinExistence type="predicted"/>
<protein>
    <submittedName>
        <fullName evidence="4">Serine/threonine-protein phosphatase</fullName>
    </submittedName>
</protein>
<organism evidence="4 5">
    <name type="scientific">Muribaculum gordoncarteri</name>
    <dbReference type="NCBI Taxonomy" id="2530390"/>
    <lineage>
        <taxon>Bacteria</taxon>
        <taxon>Pseudomonadati</taxon>
        <taxon>Bacteroidota</taxon>
        <taxon>Bacteroidia</taxon>
        <taxon>Bacteroidales</taxon>
        <taxon>Muribaculaceae</taxon>
        <taxon>Muribaculum</taxon>
    </lineage>
</organism>
<dbReference type="PROSITE" id="PS51746">
    <property type="entry name" value="PPM_2"/>
    <property type="match status" value="1"/>
</dbReference>
<dbReference type="AlphaFoldDB" id="A0A4P7VPA0"/>
<dbReference type="OrthoDB" id="9801841at2"/>